<comment type="caution">
    <text evidence="1">The sequence shown here is derived from an EMBL/GenBank/DDBJ whole genome shotgun (WGS) entry which is preliminary data.</text>
</comment>
<feature type="non-terminal residue" evidence="1">
    <location>
        <position position="327"/>
    </location>
</feature>
<keyword evidence="2" id="KW-1185">Reference proteome</keyword>
<dbReference type="Proteomes" id="UP001186974">
    <property type="component" value="Unassembled WGS sequence"/>
</dbReference>
<dbReference type="EMBL" id="JAWDJW010007075">
    <property type="protein sequence ID" value="KAK3062904.1"/>
    <property type="molecule type" value="Genomic_DNA"/>
</dbReference>
<organism evidence="1 2">
    <name type="scientific">Coniosporium uncinatum</name>
    <dbReference type="NCBI Taxonomy" id="93489"/>
    <lineage>
        <taxon>Eukaryota</taxon>
        <taxon>Fungi</taxon>
        <taxon>Dikarya</taxon>
        <taxon>Ascomycota</taxon>
        <taxon>Pezizomycotina</taxon>
        <taxon>Dothideomycetes</taxon>
        <taxon>Dothideomycetes incertae sedis</taxon>
        <taxon>Coniosporium</taxon>
    </lineage>
</organism>
<evidence type="ECO:0000313" key="1">
    <source>
        <dbReference type="EMBL" id="KAK3062904.1"/>
    </source>
</evidence>
<accession>A0ACC3D7I1</accession>
<sequence length="327" mass="37764">MPRPRHKLPLPVAAFSVVLGFLTFFVILLKGGASDRTALDFIASSDSWLDKQACDWLSLCGLSHLNRDSWTRGLLDEKRIQTVGSYDQQVLNDLWHEPQSNPDKWSEEDRINRTVPQYVLDHAPYVHLFSGEEFWPSDIAEHLLHTKPHINYTDAPPEYQHLNLSDLNRLNRWGRGTFLKSIDNVEERPKWLSSKYNIPERPESPDYEKHDHFPGITDPRDVPFSASDPDRYKWEDVGRGDLWFRKGRYPSYPPGRGTLWPEGPAANWSRHWHDLPERNETSHLIRDSLEMKDYMRASSSSSSSSGDFGQQQQQQQPGNRPIHSVGG</sequence>
<protein>
    <submittedName>
        <fullName evidence="1">Uncharacterized protein</fullName>
    </submittedName>
</protein>
<evidence type="ECO:0000313" key="2">
    <source>
        <dbReference type="Proteomes" id="UP001186974"/>
    </source>
</evidence>
<gene>
    <name evidence="1" type="ORF">LTS18_003117</name>
</gene>
<proteinExistence type="predicted"/>
<reference evidence="1" key="1">
    <citation type="submission" date="2024-09" db="EMBL/GenBank/DDBJ databases">
        <title>Black Yeasts Isolated from many extreme environments.</title>
        <authorList>
            <person name="Coleine C."/>
            <person name="Stajich J.E."/>
            <person name="Selbmann L."/>
        </authorList>
    </citation>
    <scope>NUCLEOTIDE SEQUENCE</scope>
    <source>
        <strain evidence="1">CCFEE 5737</strain>
    </source>
</reference>
<name>A0ACC3D7I1_9PEZI</name>